<organism evidence="1 2">
    <name type="scientific">Setaria digitata</name>
    <dbReference type="NCBI Taxonomy" id="48799"/>
    <lineage>
        <taxon>Eukaryota</taxon>
        <taxon>Metazoa</taxon>
        <taxon>Ecdysozoa</taxon>
        <taxon>Nematoda</taxon>
        <taxon>Chromadorea</taxon>
        <taxon>Rhabditida</taxon>
        <taxon>Spirurina</taxon>
        <taxon>Spiruromorpha</taxon>
        <taxon>Filarioidea</taxon>
        <taxon>Setariidae</taxon>
        <taxon>Setaria</taxon>
    </lineage>
</organism>
<accession>A0A915PY12</accession>
<reference evidence="2" key="1">
    <citation type="submission" date="2022-11" db="UniProtKB">
        <authorList>
            <consortium name="WormBaseParasite"/>
        </authorList>
    </citation>
    <scope>IDENTIFICATION</scope>
</reference>
<dbReference type="WBParaSite" id="sdigi.contig438.g8320.t1">
    <property type="protein sequence ID" value="sdigi.contig438.g8320.t1"/>
    <property type="gene ID" value="sdigi.contig438.g8320"/>
</dbReference>
<name>A0A915PY12_9BILA</name>
<proteinExistence type="predicted"/>
<dbReference type="AlphaFoldDB" id="A0A915PY12"/>
<evidence type="ECO:0000313" key="2">
    <source>
        <dbReference type="WBParaSite" id="sdigi.contig438.g8320.t1"/>
    </source>
</evidence>
<evidence type="ECO:0000313" key="1">
    <source>
        <dbReference type="Proteomes" id="UP000887581"/>
    </source>
</evidence>
<keyword evidence="1" id="KW-1185">Reference proteome</keyword>
<dbReference type="Proteomes" id="UP000887581">
    <property type="component" value="Unplaced"/>
</dbReference>
<protein>
    <submittedName>
        <fullName evidence="2">Uncharacterized protein</fullName>
    </submittedName>
</protein>
<sequence>MHSQISFLENGSLSPIAQSGSIHRKITKIIPNNVRGYEPIAQFEGAQTPPDYLVRETKDGRLVLA</sequence>